<sequence>MRPILIVLHRLGSGGVTQAVLDQARMFSEAGRDVAIATLDDNPHFAASIEDLRNSGRLAASVPVHNIYEDSARAAGDARPARRAMSKARRTLGRLAEPLAQVRTSQDLIETGTDAHGAYRRHFTAAGEYYAFDRLDEDGGIKHTNFFENRFLIRRDEMAGEHVARRTWFTTDGGANRVEFLTAEGFIYAQRWMNPENGRGVGVYVAEPSTRRMRRFNGLPDWHVAWLQDLVDRSSTAPYVIAETASTIAKTLRLRRSSAVRIAMMHNSQVGEPFAVDSPLRTDYDDVFAQLDQLDAFVVLSERQRADMAERLGNEDGFTVVPNALRLPPRPDVERDPRLVSVVSRLAPQKALHEAIHAFSHVLEDVPDARLEIYGRGPSKKELEDLVAELGLSGSIRFMGRTSEPNAAMARSVCTVSTSDWEALPLSIAESLAVGTPVVSYDCLYGPSTLIRDGETGIIVPRGAREQLAEGVVRLLHSPSETNAMGAAGRADISSRLSFETVLREWDHTFRHADRRSELPSPR</sequence>
<evidence type="ECO:0000259" key="2">
    <source>
        <dbReference type="Pfam" id="PF00534"/>
    </source>
</evidence>
<dbReference type="RefSeq" id="WP_200501364.1">
    <property type="nucleotide sequence ID" value="NZ_JAEDAJ010000002.1"/>
</dbReference>
<evidence type="ECO:0000313" key="4">
    <source>
        <dbReference type="Proteomes" id="UP000612352"/>
    </source>
</evidence>
<keyword evidence="1" id="KW-0808">Transferase</keyword>
<gene>
    <name evidence="3" type="ORF">I8D64_04750</name>
</gene>
<dbReference type="Pfam" id="PF00534">
    <property type="entry name" value="Glycos_transf_1"/>
    <property type="match status" value="1"/>
</dbReference>
<comment type="caution">
    <text evidence="3">The sequence shown here is derived from an EMBL/GenBank/DDBJ whole genome shotgun (WGS) entry which is preliminary data.</text>
</comment>
<feature type="domain" description="Glycosyl transferase family 1" evidence="2">
    <location>
        <begin position="335"/>
        <end position="491"/>
    </location>
</feature>
<organism evidence="3 4">
    <name type="scientific">Brachybacterium halotolerans</name>
    <dbReference type="NCBI Taxonomy" id="2795215"/>
    <lineage>
        <taxon>Bacteria</taxon>
        <taxon>Bacillati</taxon>
        <taxon>Actinomycetota</taxon>
        <taxon>Actinomycetes</taxon>
        <taxon>Micrococcales</taxon>
        <taxon>Dermabacteraceae</taxon>
        <taxon>Brachybacterium</taxon>
    </lineage>
</organism>
<protein>
    <submittedName>
        <fullName evidence="3">Glycosyltransferase</fullName>
    </submittedName>
</protein>
<dbReference type="InterPro" id="IPR001296">
    <property type="entry name" value="Glyco_trans_1"/>
</dbReference>
<dbReference type="SUPFAM" id="SSF53756">
    <property type="entry name" value="UDP-Glycosyltransferase/glycogen phosphorylase"/>
    <property type="match status" value="1"/>
</dbReference>
<proteinExistence type="predicted"/>
<evidence type="ECO:0000313" key="3">
    <source>
        <dbReference type="EMBL" id="MBK0330705.1"/>
    </source>
</evidence>
<reference evidence="3 4" key="1">
    <citation type="submission" date="2020-12" db="EMBL/GenBank/DDBJ databases">
        <title>Brachybacterium sp. MASK1Z-5, whole genome shotgun sequence.</title>
        <authorList>
            <person name="Tuo L."/>
        </authorList>
    </citation>
    <scope>NUCLEOTIDE SEQUENCE [LARGE SCALE GENOMIC DNA]</scope>
    <source>
        <strain evidence="3 4">MASK1Z-5</strain>
    </source>
</reference>
<keyword evidence="4" id="KW-1185">Reference proteome</keyword>
<dbReference type="Proteomes" id="UP000612352">
    <property type="component" value="Unassembled WGS sequence"/>
</dbReference>
<name>A0ABS1B7Y5_9MICO</name>
<accession>A0ABS1B7Y5</accession>
<dbReference type="EMBL" id="JAEDAJ010000002">
    <property type="protein sequence ID" value="MBK0330705.1"/>
    <property type="molecule type" value="Genomic_DNA"/>
</dbReference>
<dbReference type="Gene3D" id="3.40.50.2000">
    <property type="entry name" value="Glycogen Phosphorylase B"/>
    <property type="match status" value="3"/>
</dbReference>
<evidence type="ECO:0000256" key="1">
    <source>
        <dbReference type="ARBA" id="ARBA00022679"/>
    </source>
</evidence>
<dbReference type="PANTHER" id="PTHR12526">
    <property type="entry name" value="GLYCOSYLTRANSFERASE"/>
    <property type="match status" value="1"/>
</dbReference>